<keyword evidence="3" id="KW-1185">Reference proteome</keyword>
<dbReference type="InterPro" id="IPR016300">
    <property type="entry name" value="ATPase_ArsA/GET3"/>
</dbReference>
<feature type="domain" description="ArsA/GET3 Anion-transporting ATPase-like" evidence="1">
    <location>
        <begin position="14"/>
        <end position="172"/>
    </location>
</feature>
<protein>
    <recommendedName>
        <fullName evidence="1">ArsA/GET3 Anion-transporting ATPase-like domain-containing protein</fullName>
    </recommendedName>
</protein>
<evidence type="ECO:0000259" key="1">
    <source>
        <dbReference type="Pfam" id="PF02374"/>
    </source>
</evidence>
<dbReference type="GO" id="GO:0005524">
    <property type="term" value="F:ATP binding"/>
    <property type="evidence" value="ECO:0007669"/>
    <property type="project" value="InterPro"/>
</dbReference>
<dbReference type="RefSeq" id="WP_068272877.1">
    <property type="nucleotide sequence ID" value="NZ_LQZG01000002.1"/>
</dbReference>
<organism evidence="2 3">
    <name type="scientific">Janibacter melonis</name>
    <dbReference type="NCBI Taxonomy" id="262209"/>
    <lineage>
        <taxon>Bacteria</taxon>
        <taxon>Bacillati</taxon>
        <taxon>Actinomycetota</taxon>
        <taxon>Actinomycetes</taxon>
        <taxon>Micrococcales</taxon>
        <taxon>Intrasporangiaceae</taxon>
        <taxon>Janibacter</taxon>
    </lineage>
</organism>
<name>A0A176QCK1_9MICO</name>
<dbReference type="InterPro" id="IPR025723">
    <property type="entry name" value="ArsA/GET3_ATPase-like"/>
</dbReference>
<dbReference type="Pfam" id="PF02374">
    <property type="entry name" value="ArsA_ATPase"/>
    <property type="match status" value="1"/>
</dbReference>
<accession>A0A176QCK1</accession>
<dbReference type="PANTHER" id="PTHR10803:SF31">
    <property type="entry name" value="ATPASE RV3679-RELATED"/>
    <property type="match status" value="1"/>
</dbReference>
<dbReference type="SUPFAM" id="SSF52540">
    <property type="entry name" value="P-loop containing nucleoside triphosphate hydrolases"/>
    <property type="match status" value="1"/>
</dbReference>
<dbReference type="AlphaFoldDB" id="A0A176QCK1"/>
<dbReference type="InterPro" id="IPR027417">
    <property type="entry name" value="P-loop_NTPase"/>
</dbReference>
<sequence>MPSRPQRPQVGLHVVTGKGGTGKSTTSAALALALAKGGRRVLAVEVEGRDALARLLDVAPGEGERPALTTDAGGSVHVLDVDARTALHDYLRLKVRVPGAARVLTAVGAVDFATAVAPGVRDVLVLGAIHEAAGRERAGRDGPHYDVVVLDAPPTGRVTRFLGAPRQTTVMVRSGPVRRQAERVLSWLRGPGTQVHLVALLEELPVQESLESGAELAAAGWPLGSVLVSRWQDPALDDAGRAAARSDAAMGELADDLSRAGLDLGTGAVSALHGELLDRVERDEDRAALRARLDDLGREVIPLRHLGEEIERDDLDRLADDLEVLT</sequence>
<comment type="caution">
    <text evidence="2">The sequence shown here is derived from an EMBL/GenBank/DDBJ whole genome shotgun (WGS) entry which is preliminary data.</text>
</comment>
<dbReference type="Gene3D" id="3.40.50.300">
    <property type="entry name" value="P-loop containing nucleotide triphosphate hydrolases"/>
    <property type="match status" value="1"/>
</dbReference>
<evidence type="ECO:0000313" key="2">
    <source>
        <dbReference type="EMBL" id="OAB87507.1"/>
    </source>
</evidence>
<gene>
    <name evidence="2" type="ORF">AWH69_05375</name>
</gene>
<dbReference type="EMBL" id="LQZG01000002">
    <property type="protein sequence ID" value="OAB87507.1"/>
    <property type="molecule type" value="Genomic_DNA"/>
</dbReference>
<dbReference type="GO" id="GO:0016887">
    <property type="term" value="F:ATP hydrolysis activity"/>
    <property type="evidence" value="ECO:0007669"/>
    <property type="project" value="InterPro"/>
</dbReference>
<dbReference type="STRING" id="262209.AWH69_05375"/>
<dbReference type="PANTHER" id="PTHR10803">
    <property type="entry name" value="ARSENICAL PUMP-DRIVING ATPASE ARSENITE-TRANSLOCATING ATPASE"/>
    <property type="match status" value="1"/>
</dbReference>
<reference evidence="2 3" key="1">
    <citation type="submission" date="2016-01" db="EMBL/GenBank/DDBJ databases">
        <title>Janibacter melonis strain CD11_4 genome sequencing and assembly.</title>
        <authorList>
            <person name="Nair G.R."/>
            <person name="Kaur G."/>
            <person name="Chander A.M."/>
            <person name="Mayilraj S."/>
        </authorList>
    </citation>
    <scope>NUCLEOTIDE SEQUENCE [LARGE SCALE GENOMIC DNA]</scope>
    <source>
        <strain evidence="2 3">CD11-4</strain>
    </source>
</reference>
<evidence type="ECO:0000313" key="3">
    <source>
        <dbReference type="Proteomes" id="UP000076976"/>
    </source>
</evidence>
<proteinExistence type="predicted"/>
<dbReference type="Proteomes" id="UP000076976">
    <property type="component" value="Unassembled WGS sequence"/>
</dbReference>